<evidence type="ECO:0000313" key="3">
    <source>
        <dbReference type="Proteomes" id="UP000182124"/>
    </source>
</evidence>
<evidence type="ECO:0000256" key="1">
    <source>
        <dbReference type="SAM" id="MobiDB-lite"/>
    </source>
</evidence>
<name>A0A1G4V1H4_9FLAO</name>
<accession>A0A1G4V1H4</accession>
<dbReference type="RefSeq" id="WP_023575122.1">
    <property type="nucleotide sequence ID" value="NZ_CBCSBQ010000013.1"/>
</dbReference>
<dbReference type="PROSITE" id="PS00018">
    <property type="entry name" value="EF_HAND_1"/>
    <property type="match status" value="1"/>
</dbReference>
<dbReference type="EMBL" id="FMTY01000001">
    <property type="protein sequence ID" value="SCW99761.1"/>
    <property type="molecule type" value="Genomic_DNA"/>
</dbReference>
<gene>
    <name evidence="2" type="ORF">SAMN02927925_00022</name>
</gene>
<dbReference type="Proteomes" id="UP000182124">
    <property type="component" value="Unassembled WGS sequence"/>
</dbReference>
<sequence length="351" mass="39156">MNRIFKIFSVFAIAVLFANCQKDDGVGPVEARPHPEVYPEDLVKIEDYLHKYYVEVTKDVDGDVTSVVMNPLDATHTVSIWDQTEYPLLYKIVKRFGVDFKVYYLKFDGKGDTDADGDKPCGVDVVLTSYRGISLTRTFNAITNQYDLATQQFDYAPNPTQIGLADVATKGWEYIFPEFRAGYLDPLNGDGTLNSENYGSGVMFLPSGLGYYNQSFGNIPQYAPLIFTFNLHAVTYTDLDNDKIPSRYEYILNADGTLLDTDGDGIPNVFDADDDNDGYLTKDEIKKPTPILAGQGTSAFYPFNPMVDDPATVDVDETEPKGIPDASGDGTTTTRLRRHLDRTAKPPYTDY</sequence>
<feature type="region of interest" description="Disordered" evidence="1">
    <location>
        <begin position="315"/>
        <end position="351"/>
    </location>
</feature>
<dbReference type="STRING" id="329186.SAMN02927925_00022"/>
<dbReference type="eggNOG" id="COG0545">
    <property type="taxonomic scope" value="Bacteria"/>
</dbReference>
<reference evidence="2 3" key="1">
    <citation type="submission" date="2016-10" db="EMBL/GenBank/DDBJ databases">
        <authorList>
            <person name="de Groot N.N."/>
        </authorList>
    </citation>
    <scope>NUCLEOTIDE SEQUENCE [LARGE SCALE GENOMIC DNA]</scope>
    <source>
        <strain evidence="2 3">CGMCC 1.3801</strain>
    </source>
</reference>
<evidence type="ECO:0000313" key="2">
    <source>
        <dbReference type="EMBL" id="SCW99761.1"/>
    </source>
</evidence>
<dbReference type="InterPro" id="IPR018247">
    <property type="entry name" value="EF_Hand_1_Ca_BS"/>
</dbReference>
<protein>
    <submittedName>
        <fullName evidence="2">Uncharacterized protein</fullName>
    </submittedName>
</protein>
<dbReference type="InterPro" id="IPR046357">
    <property type="entry name" value="PPIase_dom_sf"/>
</dbReference>
<dbReference type="AlphaFoldDB" id="A0A1G4V1H4"/>
<organism evidence="2 3">
    <name type="scientific">Flavobacterium saliperosum</name>
    <dbReference type="NCBI Taxonomy" id="329186"/>
    <lineage>
        <taxon>Bacteria</taxon>
        <taxon>Pseudomonadati</taxon>
        <taxon>Bacteroidota</taxon>
        <taxon>Flavobacteriia</taxon>
        <taxon>Flavobacteriales</taxon>
        <taxon>Flavobacteriaceae</taxon>
        <taxon>Flavobacterium</taxon>
    </lineage>
</organism>
<dbReference type="GO" id="GO:0003755">
    <property type="term" value="F:peptidyl-prolyl cis-trans isomerase activity"/>
    <property type="evidence" value="ECO:0007669"/>
    <property type="project" value="InterPro"/>
</dbReference>
<dbReference type="Gene3D" id="3.10.50.40">
    <property type="match status" value="1"/>
</dbReference>
<proteinExistence type="predicted"/>